<sequence length="143" mass="15993">MPAGGNAFIETIRPDGTAKKIRDERSSDFNWRPENFSEIYISICFYEKEIVHVPYLVDASVVVRYKPCVLSEKASSPDQVERTSLAILNVRSRQKGSRNRRITVGSDAPNGIIRRRERDNEISTGGGMEDHPLNGGAGLKTTR</sequence>
<gene>
    <name evidence="1" type="ORF">L1987_53273</name>
</gene>
<reference evidence="1 2" key="2">
    <citation type="journal article" date="2022" name="Mol. Ecol. Resour.">
        <title>The genomes of chicory, endive, great burdock and yacon provide insights into Asteraceae paleo-polyploidization history and plant inulin production.</title>
        <authorList>
            <person name="Fan W."/>
            <person name="Wang S."/>
            <person name="Wang H."/>
            <person name="Wang A."/>
            <person name="Jiang F."/>
            <person name="Liu H."/>
            <person name="Zhao H."/>
            <person name="Xu D."/>
            <person name="Zhang Y."/>
        </authorList>
    </citation>
    <scope>NUCLEOTIDE SEQUENCE [LARGE SCALE GENOMIC DNA]</scope>
    <source>
        <strain evidence="2">cv. Yunnan</strain>
        <tissue evidence="1">Leaves</tissue>
    </source>
</reference>
<dbReference type="EMBL" id="CM042034">
    <property type="protein sequence ID" value="KAI3762831.1"/>
    <property type="molecule type" value="Genomic_DNA"/>
</dbReference>
<accession>A0ACB9EVW8</accession>
<evidence type="ECO:0000313" key="1">
    <source>
        <dbReference type="EMBL" id="KAI3762831.1"/>
    </source>
</evidence>
<organism evidence="1 2">
    <name type="scientific">Smallanthus sonchifolius</name>
    <dbReference type="NCBI Taxonomy" id="185202"/>
    <lineage>
        <taxon>Eukaryota</taxon>
        <taxon>Viridiplantae</taxon>
        <taxon>Streptophyta</taxon>
        <taxon>Embryophyta</taxon>
        <taxon>Tracheophyta</taxon>
        <taxon>Spermatophyta</taxon>
        <taxon>Magnoliopsida</taxon>
        <taxon>eudicotyledons</taxon>
        <taxon>Gunneridae</taxon>
        <taxon>Pentapetalae</taxon>
        <taxon>asterids</taxon>
        <taxon>campanulids</taxon>
        <taxon>Asterales</taxon>
        <taxon>Asteraceae</taxon>
        <taxon>Asteroideae</taxon>
        <taxon>Heliantheae alliance</taxon>
        <taxon>Millerieae</taxon>
        <taxon>Smallanthus</taxon>
    </lineage>
</organism>
<proteinExistence type="predicted"/>
<protein>
    <submittedName>
        <fullName evidence="1">Uncharacterized protein</fullName>
    </submittedName>
</protein>
<comment type="caution">
    <text evidence="1">The sequence shown here is derived from an EMBL/GenBank/DDBJ whole genome shotgun (WGS) entry which is preliminary data.</text>
</comment>
<keyword evidence="2" id="KW-1185">Reference proteome</keyword>
<name>A0ACB9EVW8_9ASTR</name>
<dbReference type="Proteomes" id="UP001056120">
    <property type="component" value="Linkage Group LG17"/>
</dbReference>
<reference evidence="2" key="1">
    <citation type="journal article" date="2022" name="Mol. Ecol. Resour.">
        <title>The genomes of chicory, endive, great burdock and yacon provide insights into Asteraceae palaeo-polyploidization history and plant inulin production.</title>
        <authorList>
            <person name="Fan W."/>
            <person name="Wang S."/>
            <person name="Wang H."/>
            <person name="Wang A."/>
            <person name="Jiang F."/>
            <person name="Liu H."/>
            <person name="Zhao H."/>
            <person name="Xu D."/>
            <person name="Zhang Y."/>
        </authorList>
    </citation>
    <scope>NUCLEOTIDE SEQUENCE [LARGE SCALE GENOMIC DNA]</scope>
    <source>
        <strain evidence="2">cv. Yunnan</strain>
    </source>
</reference>
<evidence type="ECO:0000313" key="2">
    <source>
        <dbReference type="Proteomes" id="UP001056120"/>
    </source>
</evidence>